<organism evidence="2 3">
    <name type="scientific">Frankia alni (strain DSM 45986 / CECT 9034 / ACN14a)</name>
    <dbReference type="NCBI Taxonomy" id="326424"/>
    <lineage>
        <taxon>Bacteria</taxon>
        <taxon>Bacillati</taxon>
        <taxon>Actinomycetota</taxon>
        <taxon>Actinomycetes</taxon>
        <taxon>Frankiales</taxon>
        <taxon>Frankiaceae</taxon>
        <taxon>Frankia</taxon>
    </lineage>
</organism>
<dbReference type="EMBL" id="CT573213">
    <property type="protein sequence ID" value="CAJ64551.1"/>
    <property type="molecule type" value="Genomic_DNA"/>
</dbReference>
<feature type="region of interest" description="Disordered" evidence="1">
    <location>
        <begin position="43"/>
        <end position="71"/>
    </location>
</feature>
<accession>Q0RDB9</accession>
<evidence type="ECO:0000313" key="3">
    <source>
        <dbReference type="Proteomes" id="UP000000657"/>
    </source>
</evidence>
<dbReference type="AlphaFoldDB" id="Q0RDB9"/>
<sequence>MYRHAPTLGSGAPLVPAGEVPREIGCGAFCPVWLPQACTTRRNAGGAAPTIAGASRRQADPPPPAEPMSRTWKPFVRAHDGVSVVVTDGSG</sequence>
<dbReference type="KEGG" id="fal:FRAAL5926"/>
<name>Q0RDB9_FRAAA</name>
<evidence type="ECO:0000313" key="2">
    <source>
        <dbReference type="EMBL" id="CAJ64551.1"/>
    </source>
</evidence>
<evidence type="ECO:0000256" key="1">
    <source>
        <dbReference type="SAM" id="MobiDB-lite"/>
    </source>
</evidence>
<dbReference type="STRING" id="326424.FRAAL5926"/>
<protein>
    <submittedName>
        <fullName evidence="2">Uncharacterized protein</fullName>
    </submittedName>
</protein>
<keyword evidence="3" id="KW-1185">Reference proteome</keyword>
<reference evidence="2 3" key="1">
    <citation type="journal article" date="2007" name="Genome Res.">
        <title>Genome characteristics of facultatively symbiotic Frankia sp. strains reflect host range and host plant biogeography.</title>
        <authorList>
            <person name="Normand P."/>
            <person name="Lapierre P."/>
            <person name="Tisa L.S."/>
            <person name="Gogarten J.P."/>
            <person name="Alloisio N."/>
            <person name="Bagnarol E."/>
            <person name="Bassi C.A."/>
            <person name="Berry A.M."/>
            <person name="Bickhart D.M."/>
            <person name="Choisne N."/>
            <person name="Couloux A."/>
            <person name="Cournoyer B."/>
            <person name="Cruveiller S."/>
            <person name="Daubin V."/>
            <person name="Demange N."/>
            <person name="Francino M.P."/>
            <person name="Goltsman E."/>
            <person name="Huang Y."/>
            <person name="Kopp O.R."/>
            <person name="Labarre L."/>
            <person name="Lapidus A."/>
            <person name="Lavire C."/>
            <person name="Marechal J."/>
            <person name="Martinez M."/>
            <person name="Mastronunzio J.E."/>
            <person name="Mullin B.C."/>
            <person name="Niemann J."/>
            <person name="Pujic P."/>
            <person name="Rawnsley T."/>
            <person name="Rouy Z."/>
            <person name="Schenowitz C."/>
            <person name="Sellstedt A."/>
            <person name="Tavares F."/>
            <person name="Tomkins J.P."/>
            <person name="Vallenet D."/>
            <person name="Valverde C."/>
            <person name="Wall L.G."/>
            <person name="Wang Y."/>
            <person name="Medigue C."/>
            <person name="Benson D.R."/>
        </authorList>
    </citation>
    <scope>NUCLEOTIDE SEQUENCE [LARGE SCALE GENOMIC DNA]</scope>
    <source>
        <strain evidence="3">DSM 45986 / CECT 9034 / ACN14a</strain>
    </source>
</reference>
<dbReference type="HOGENOM" id="CLU_2422630_0_0_11"/>
<gene>
    <name evidence="2" type="ordered locus">FRAAL5926</name>
</gene>
<proteinExistence type="predicted"/>
<dbReference type="Proteomes" id="UP000000657">
    <property type="component" value="Chromosome"/>
</dbReference>